<dbReference type="AlphaFoldDB" id="W1P5T6"/>
<dbReference type="Gramene" id="ERN02971">
    <property type="protein sequence ID" value="ERN02971"/>
    <property type="gene ID" value="AMTR_s00134p00078490"/>
</dbReference>
<evidence type="ECO:0000313" key="2">
    <source>
        <dbReference type="Proteomes" id="UP000017836"/>
    </source>
</evidence>
<sequence>MGINFCKNQLQWKPKVVKTNLKENQLWISSQLQYSSTLIFLALKRRKRTLTKVAGPELVIPWEGIQWLRVRQEVDMLPRCHMHEARKGHMSLGWSKKDHVSCLHNQQGRARNRLEVKRRCCETILELKDRPNNVVSWGLHQKLVFTIIIQQQGRQGALSLSPELHLEPPSVRT</sequence>
<reference evidence="2" key="1">
    <citation type="journal article" date="2013" name="Science">
        <title>The Amborella genome and the evolution of flowering plants.</title>
        <authorList>
            <consortium name="Amborella Genome Project"/>
        </authorList>
    </citation>
    <scope>NUCLEOTIDE SEQUENCE [LARGE SCALE GENOMIC DNA]</scope>
</reference>
<evidence type="ECO:0000313" key="1">
    <source>
        <dbReference type="EMBL" id="ERN02971.1"/>
    </source>
</evidence>
<protein>
    <submittedName>
        <fullName evidence="1">Uncharacterized protein</fullName>
    </submittedName>
</protein>
<name>W1P5T6_AMBTC</name>
<gene>
    <name evidence="1" type="ORF">AMTR_s00134p00078490</name>
</gene>
<dbReference type="EMBL" id="KI394460">
    <property type="protein sequence ID" value="ERN02971.1"/>
    <property type="molecule type" value="Genomic_DNA"/>
</dbReference>
<dbReference type="Proteomes" id="UP000017836">
    <property type="component" value="Unassembled WGS sequence"/>
</dbReference>
<accession>W1P5T6</accession>
<organism evidence="1 2">
    <name type="scientific">Amborella trichopoda</name>
    <dbReference type="NCBI Taxonomy" id="13333"/>
    <lineage>
        <taxon>Eukaryota</taxon>
        <taxon>Viridiplantae</taxon>
        <taxon>Streptophyta</taxon>
        <taxon>Embryophyta</taxon>
        <taxon>Tracheophyta</taxon>
        <taxon>Spermatophyta</taxon>
        <taxon>Magnoliopsida</taxon>
        <taxon>Amborellales</taxon>
        <taxon>Amborellaceae</taxon>
        <taxon>Amborella</taxon>
    </lineage>
</organism>
<dbReference type="HOGENOM" id="CLU_1549709_0_0_1"/>
<keyword evidence="2" id="KW-1185">Reference proteome</keyword>
<proteinExistence type="predicted"/>